<keyword evidence="2" id="KW-1185">Reference proteome</keyword>
<sequence length="103" mass="11964">MRYLHNYKLAFGHKQIEHEKLYSDKEKADGMKVVAGGEITELLEPQDVKLRCDVALSEIAEQMDFLMDEFEDEVIMKARAVILKNVERAIMGWFDPETGTWTK</sequence>
<dbReference type="Proteomes" id="UP000678489">
    <property type="component" value="Segment"/>
</dbReference>
<proteinExistence type="predicted"/>
<organism evidence="1 2">
    <name type="scientific">Hafnia phage Pocis76</name>
    <dbReference type="NCBI Taxonomy" id="2831174"/>
    <lineage>
        <taxon>Viruses</taxon>
        <taxon>Duplodnaviria</taxon>
        <taxon>Heunggongvirae</taxon>
        <taxon>Uroviricota</taxon>
        <taxon>Caudoviricetes</taxon>
        <taxon>Drexlerviridae</taxon>
        <taxon>Tempevirinae</taxon>
        <taxon>Pocisvirus</taxon>
        <taxon>Pocisvirus pocis76</taxon>
    </lineage>
</organism>
<protein>
    <submittedName>
        <fullName evidence="1">Uncharacterized protein</fullName>
    </submittedName>
</protein>
<reference evidence="1" key="1">
    <citation type="submission" date="2021-03" db="EMBL/GenBank/DDBJ databases">
        <title>Complete genome sequence of Hafnia phage Pocis76.</title>
        <authorList>
            <person name="Dislers A."/>
            <person name="Zrelovs N."/>
            <person name="Kazaks A."/>
        </authorList>
    </citation>
    <scope>NUCLEOTIDE SEQUENCE</scope>
</reference>
<accession>A0A8E7KYU5</accession>
<name>A0A8E7KYU5_9CAUD</name>
<dbReference type="EMBL" id="MW689258">
    <property type="protein sequence ID" value="QVW27720.1"/>
    <property type="molecule type" value="Genomic_DNA"/>
</dbReference>
<evidence type="ECO:0000313" key="2">
    <source>
        <dbReference type="Proteomes" id="UP000678489"/>
    </source>
</evidence>
<evidence type="ECO:0000313" key="1">
    <source>
        <dbReference type="EMBL" id="QVW27720.1"/>
    </source>
</evidence>